<feature type="compositionally biased region" description="Acidic residues" evidence="1">
    <location>
        <begin position="106"/>
        <end position="115"/>
    </location>
</feature>
<feature type="region of interest" description="Disordered" evidence="1">
    <location>
        <begin position="59"/>
        <end position="116"/>
    </location>
</feature>
<feature type="region of interest" description="Disordered" evidence="1">
    <location>
        <begin position="130"/>
        <end position="170"/>
    </location>
</feature>
<sequence length="170" mass="19011">MESKVMDGLAVKTEKVEVLGLVSDIIDTKDSMITITVRKHLAEKFRPVFVMLHRLEGVSPQNSDLKQGGEGGSGVSRNEPPKDLAKPIVQKYPKGKEKLIGQETIIDNDEDEEPDEAKLKRLKACDAKLNENQRIVNEAEEKERDEKRSSSYTQKQNALISQVDPEANPT</sequence>
<evidence type="ECO:0000256" key="1">
    <source>
        <dbReference type="SAM" id="MobiDB-lite"/>
    </source>
</evidence>
<reference evidence="2" key="1">
    <citation type="submission" date="2023-04" db="EMBL/GenBank/DDBJ databases">
        <authorList>
            <person name="Vijverberg K."/>
            <person name="Xiong W."/>
            <person name="Schranz E."/>
        </authorList>
    </citation>
    <scope>NUCLEOTIDE SEQUENCE</scope>
</reference>
<feature type="compositionally biased region" description="Basic and acidic residues" evidence="1">
    <location>
        <begin position="130"/>
        <end position="149"/>
    </location>
</feature>
<gene>
    <name evidence="2" type="ORF">LSALG_LOCUS16594</name>
</gene>
<proteinExistence type="predicted"/>
<keyword evidence="3" id="KW-1185">Reference proteome</keyword>
<accession>A0AA36DYR6</accession>
<dbReference type="EMBL" id="OX465079">
    <property type="protein sequence ID" value="CAI9276624.1"/>
    <property type="molecule type" value="Genomic_DNA"/>
</dbReference>
<evidence type="ECO:0000313" key="3">
    <source>
        <dbReference type="Proteomes" id="UP001177003"/>
    </source>
</evidence>
<name>A0AA36DYR6_LACSI</name>
<dbReference type="AlphaFoldDB" id="A0AA36DYR6"/>
<protein>
    <submittedName>
        <fullName evidence="2">Uncharacterized protein</fullName>
    </submittedName>
</protein>
<organism evidence="2 3">
    <name type="scientific">Lactuca saligna</name>
    <name type="common">Willowleaf lettuce</name>
    <dbReference type="NCBI Taxonomy" id="75948"/>
    <lineage>
        <taxon>Eukaryota</taxon>
        <taxon>Viridiplantae</taxon>
        <taxon>Streptophyta</taxon>
        <taxon>Embryophyta</taxon>
        <taxon>Tracheophyta</taxon>
        <taxon>Spermatophyta</taxon>
        <taxon>Magnoliopsida</taxon>
        <taxon>eudicotyledons</taxon>
        <taxon>Gunneridae</taxon>
        <taxon>Pentapetalae</taxon>
        <taxon>asterids</taxon>
        <taxon>campanulids</taxon>
        <taxon>Asterales</taxon>
        <taxon>Asteraceae</taxon>
        <taxon>Cichorioideae</taxon>
        <taxon>Cichorieae</taxon>
        <taxon>Lactucinae</taxon>
        <taxon>Lactuca</taxon>
    </lineage>
</organism>
<evidence type="ECO:0000313" key="2">
    <source>
        <dbReference type="EMBL" id="CAI9276624.1"/>
    </source>
</evidence>
<dbReference type="Proteomes" id="UP001177003">
    <property type="component" value="Chromosome 3"/>
</dbReference>